<feature type="transmembrane region" description="Helical" evidence="7">
    <location>
        <begin position="225"/>
        <end position="244"/>
    </location>
</feature>
<dbReference type="KEGG" id="hazt:108667000"/>
<evidence type="ECO:0000256" key="8">
    <source>
        <dbReference type="SAM" id="SignalP"/>
    </source>
</evidence>
<keyword evidence="8" id="KW-0732">Signal</keyword>
<protein>
    <submittedName>
        <fullName evidence="10">Transmembrane protein 161B</fullName>
    </submittedName>
</protein>
<keyword evidence="4 7" id="KW-1133">Transmembrane helix</keyword>
<dbReference type="Pfam" id="PF10268">
    <property type="entry name" value="Tmemb_161AB"/>
    <property type="match status" value="1"/>
</dbReference>
<keyword evidence="5 7" id="KW-0472">Membrane</keyword>
<name>A0A8B7N6F8_HYAAZ</name>
<evidence type="ECO:0000256" key="6">
    <source>
        <dbReference type="ARBA" id="ARBA00023180"/>
    </source>
</evidence>
<reference evidence="10" key="1">
    <citation type="submission" date="2025-08" db="UniProtKB">
        <authorList>
            <consortium name="RefSeq"/>
        </authorList>
    </citation>
    <scope>IDENTIFICATION</scope>
    <source>
        <tissue evidence="10">Whole organism</tissue>
    </source>
</reference>
<proteinExistence type="inferred from homology"/>
<gene>
    <name evidence="10" type="primary">LOC108667000</name>
</gene>
<evidence type="ECO:0000256" key="2">
    <source>
        <dbReference type="ARBA" id="ARBA00009706"/>
    </source>
</evidence>
<feature type="transmembrane region" description="Helical" evidence="7">
    <location>
        <begin position="461"/>
        <end position="487"/>
    </location>
</feature>
<accession>A0A8B7N6F8</accession>
<dbReference type="PANTHER" id="PTHR13624:SF6">
    <property type="entry name" value="EMEI"/>
    <property type="match status" value="1"/>
</dbReference>
<dbReference type="RefSeq" id="XP_018009467.1">
    <property type="nucleotide sequence ID" value="XM_018153978.2"/>
</dbReference>
<evidence type="ECO:0000313" key="9">
    <source>
        <dbReference type="Proteomes" id="UP000694843"/>
    </source>
</evidence>
<feature type="transmembrane region" description="Helical" evidence="7">
    <location>
        <begin position="169"/>
        <end position="188"/>
    </location>
</feature>
<dbReference type="GO" id="GO:0016020">
    <property type="term" value="C:membrane"/>
    <property type="evidence" value="ECO:0007669"/>
    <property type="project" value="UniProtKB-SubCell"/>
</dbReference>
<keyword evidence="9" id="KW-1185">Reference proteome</keyword>
<dbReference type="InterPro" id="IPR019395">
    <property type="entry name" value="Transmembrane_161A/B"/>
</dbReference>
<feature type="transmembrane region" description="Helical" evidence="7">
    <location>
        <begin position="135"/>
        <end position="157"/>
    </location>
</feature>
<feature type="transmembrane region" description="Helical" evidence="7">
    <location>
        <begin position="265"/>
        <end position="285"/>
    </location>
</feature>
<evidence type="ECO:0000313" key="10">
    <source>
        <dbReference type="RefSeq" id="XP_018009467.1"/>
    </source>
</evidence>
<evidence type="ECO:0000256" key="3">
    <source>
        <dbReference type="ARBA" id="ARBA00022692"/>
    </source>
</evidence>
<evidence type="ECO:0000256" key="7">
    <source>
        <dbReference type="SAM" id="Phobius"/>
    </source>
</evidence>
<evidence type="ECO:0000256" key="1">
    <source>
        <dbReference type="ARBA" id="ARBA00004141"/>
    </source>
</evidence>
<dbReference type="OrthoDB" id="784140at2759"/>
<organism evidence="9 10">
    <name type="scientific">Hyalella azteca</name>
    <name type="common">Amphipod</name>
    <dbReference type="NCBI Taxonomy" id="294128"/>
    <lineage>
        <taxon>Eukaryota</taxon>
        <taxon>Metazoa</taxon>
        <taxon>Ecdysozoa</taxon>
        <taxon>Arthropoda</taxon>
        <taxon>Crustacea</taxon>
        <taxon>Multicrustacea</taxon>
        <taxon>Malacostraca</taxon>
        <taxon>Eumalacostraca</taxon>
        <taxon>Peracarida</taxon>
        <taxon>Amphipoda</taxon>
        <taxon>Senticaudata</taxon>
        <taxon>Talitrida</taxon>
        <taxon>Talitroidea</taxon>
        <taxon>Hyalellidae</taxon>
        <taxon>Hyalella</taxon>
    </lineage>
</organism>
<dbReference type="GeneID" id="108667000"/>
<sequence length="494" mass="55135">MGVFGTQLVCTMIMCTVLSKVIPHWSPAQWLLCNTGLSYYLHPTDDQLREKKKSSSNRNNLRSSENAENGTFTVLPKNIDVNLQKTKISSLDVFQLRFYSDYQWLLDFSVCSIIVYLATEIHIYFNPGRDEVNLSMVWCLLLLIFVLKVLFSITLVYFKSGAGDGEKALVVLALFCYLLLAMMVLIVSEMKLELGLDEAYAAFNASATQFMKNQEITSVGVISKMAFKGCAAVACAVLGACLAFPGLRLGKMHWDAVRLQCTRRWLQLLLHCAFLAPAFVSLLWVRPLARHYLVIITWPGYTKPLLSAEAFSTVRVVCVLVTCALRLLVLPVYLQAYLDMARAKLEEQRTHAGKTTNKNIQRQVASVFYYLCVVALQYLLPLLLSLVLALMLKTLGGLHWRGLSDLRGFVAAECGVDDVTPQASQPHTATAAISRLAASTEATAAITTGVEQLRKLLVPEMWLGLLGFSLWWSVTCWFISGLFGLLYQRFFTAG</sequence>
<dbReference type="CTD" id="39250"/>
<comment type="similarity">
    <text evidence="2">Belongs to the TMEM161 family.</text>
</comment>
<evidence type="ECO:0000256" key="5">
    <source>
        <dbReference type="ARBA" id="ARBA00023136"/>
    </source>
</evidence>
<comment type="subcellular location">
    <subcellularLocation>
        <location evidence="1">Membrane</location>
        <topology evidence="1">Multi-pass membrane protein</topology>
    </subcellularLocation>
</comment>
<feature type="transmembrane region" description="Helical" evidence="7">
    <location>
        <begin position="104"/>
        <end position="123"/>
    </location>
</feature>
<dbReference type="OMA" id="RFALMPI"/>
<feature type="transmembrane region" description="Helical" evidence="7">
    <location>
        <begin position="314"/>
        <end position="334"/>
    </location>
</feature>
<dbReference type="AlphaFoldDB" id="A0A8B7N6F8"/>
<dbReference type="Proteomes" id="UP000694843">
    <property type="component" value="Unplaced"/>
</dbReference>
<feature type="chain" id="PRO_5034760635" evidence="8">
    <location>
        <begin position="20"/>
        <end position="494"/>
    </location>
</feature>
<keyword evidence="6" id="KW-0325">Glycoprotein</keyword>
<dbReference type="PANTHER" id="PTHR13624">
    <property type="entry name" value="RE42071P"/>
    <property type="match status" value="1"/>
</dbReference>
<keyword evidence="3 7" id="KW-0812">Transmembrane</keyword>
<evidence type="ECO:0000256" key="4">
    <source>
        <dbReference type="ARBA" id="ARBA00022989"/>
    </source>
</evidence>
<feature type="signal peptide" evidence="8">
    <location>
        <begin position="1"/>
        <end position="19"/>
    </location>
</feature>
<feature type="transmembrane region" description="Helical" evidence="7">
    <location>
        <begin position="367"/>
        <end position="392"/>
    </location>
</feature>